<evidence type="ECO:0008006" key="4">
    <source>
        <dbReference type="Google" id="ProtNLM"/>
    </source>
</evidence>
<keyword evidence="1" id="KW-0812">Transmembrane</keyword>
<evidence type="ECO:0000256" key="1">
    <source>
        <dbReference type="SAM" id="Phobius"/>
    </source>
</evidence>
<gene>
    <name evidence="2" type="ORF">H8R02_29800</name>
</gene>
<accession>A0A923ME54</accession>
<keyword evidence="1" id="KW-1133">Transmembrane helix</keyword>
<organism evidence="2 3">
    <name type="scientific">Ramlibacter albus</name>
    <dbReference type="NCBI Taxonomy" id="2079448"/>
    <lineage>
        <taxon>Bacteria</taxon>
        <taxon>Pseudomonadati</taxon>
        <taxon>Pseudomonadota</taxon>
        <taxon>Betaproteobacteria</taxon>
        <taxon>Burkholderiales</taxon>
        <taxon>Comamonadaceae</taxon>
        <taxon>Ramlibacter</taxon>
    </lineage>
</organism>
<keyword evidence="3" id="KW-1185">Reference proteome</keyword>
<evidence type="ECO:0000313" key="2">
    <source>
        <dbReference type="EMBL" id="MBC5768693.1"/>
    </source>
</evidence>
<reference evidence="2" key="1">
    <citation type="submission" date="2020-08" db="EMBL/GenBank/DDBJ databases">
        <title>Ramlibacter sp. GTP1 16S ribosomal RNA gene genome sequencing and assembly.</title>
        <authorList>
            <person name="Kang M."/>
        </authorList>
    </citation>
    <scope>NUCLEOTIDE SEQUENCE</scope>
    <source>
        <strain evidence="2">GTP1</strain>
    </source>
</reference>
<dbReference type="Proteomes" id="UP000596827">
    <property type="component" value="Unassembled WGS sequence"/>
</dbReference>
<sequence>MRIGLNQQLERDGVKTPARLGTVAAAVVTLIVIGIVAYRSAGRKEQQVATLDPAKIIVIRTPGGMLEVATLQKVEEFGWQAKYECPFIDCSAIMKPTISRVRVPVHYVYRIPLSETWQLQREGDQYTLTVPPLQPTSPVPFDTAKLEIESTRGWISPGKRGNEQGLLRQLGPELDRRAGQDIYLKAVMPHATQTVQEFATKWMREQGKDERLPVKVTIRYTP</sequence>
<evidence type="ECO:0000313" key="3">
    <source>
        <dbReference type="Proteomes" id="UP000596827"/>
    </source>
</evidence>
<name>A0A923ME54_9BURK</name>
<dbReference type="EMBL" id="JACORU010000022">
    <property type="protein sequence ID" value="MBC5768693.1"/>
    <property type="molecule type" value="Genomic_DNA"/>
</dbReference>
<dbReference type="RefSeq" id="WP_187085627.1">
    <property type="nucleotide sequence ID" value="NZ_JACORU010000022.1"/>
</dbReference>
<feature type="transmembrane region" description="Helical" evidence="1">
    <location>
        <begin position="20"/>
        <end position="38"/>
    </location>
</feature>
<proteinExistence type="predicted"/>
<dbReference type="AlphaFoldDB" id="A0A923ME54"/>
<keyword evidence="1" id="KW-0472">Membrane</keyword>
<comment type="caution">
    <text evidence="2">The sequence shown here is derived from an EMBL/GenBank/DDBJ whole genome shotgun (WGS) entry which is preliminary data.</text>
</comment>
<protein>
    <recommendedName>
        <fullName evidence="4">DUF4230 domain-containing protein</fullName>
    </recommendedName>
</protein>